<dbReference type="InterPro" id="IPR015510">
    <property type="entry name" value="PGRP"/>
</dbReference>
<feature type="domain" description="SLH" evidence="3">
    <location>
        <begin position="529"/>
        <end position="593"/>
    </location>
</feature>
<dbReference type="SMART" id="SM00644">
    <property type="entry name" value="Ami_2"/>
    <property type="match status" value="1"/>
</dbReference>
<dbReference type="InterPro" id="IPR002502">
    <property type="entry name" value="Amidase_domain"/>
</dbReference>
<dbReference type="PANTHER" id="PTHR11022">
    <property type="entry name" value="PEPTIDOGLYCAN RECOGNITION PROTEIN"/>
    <property type="match status" value="1"/>
</dbReference>
<dbReference type="PANTHER" id="PTHR11022:SF41">
    <property type="entry name" value="PEPTIDOGLYCAN-RECOGNITION PROTEIN LC-RELATED"/>
    <property type="match status" value="1"/>
</dbReference>
<evidence type="ECO:0000313" key="4">
    <source>
        <dbReference type="EMBL" id="ATG54160.1"/>
    </source>
</evidence>
<evidence type="ECO:0000256" key="2">
    <source>
        <dbReference type="SAM" id="MobiDB-lite"/>
    </source>
</evidence>
<sequence>MPVHGDPGSPFPPRRPGAVLMPQLSSSRRPAADLPPPVVLARRTLFAVTAAAVPALSVGLTVAPALADPTVTDGETRILDVPLAEVQLVEADDVQVRDLPEQPATMVGVTWPTDLDAPEVLVRGIDADGEWTPWLPLETAEDPETGEAVAGTEAGWIGVVSALQILAELDGADITEQLVAHVVTTSPTTADEDVLPLSASAEYSSGTLADQAQPAAQQRTMSTAAAANPATPALVGAPSFTSRAAWGADESMVRGTSAADELKSVVVHHTAGTNDYTSAQSAQIVRGILRYHTVTLGWADIGYNLLISKHGQVFEGRSGGLQRNIVGAHAYGFNTGAFGISVMGDYSSSPPPRAAMVALAQLVGWKLLSTFRTSVTGTSSWSTVENTKHSTGTRVSLPRMFGHRDVNYTACPGDGLYARFGALRGEAQGFLDGGWKEHLWAFEGAGGAAALGTVVRSAHRTGKYTATQLTAGLVLQEGGPAYGYATPFGARWGSAWGRPTRSVSQDGDRRIQPFENGTAALEKGAVRFVRPSFSDVAPERVFFLEIQDLFAAGITEGWGSGSSRTFRPDSENLRDAMIVFLHRAMGAPAYTPPRTSPFRDVDPSFVFYKEICWAYSEGITEGWGSGSSRVFRPLEPVKRDAVAAFLYRAAGEPPASPSAADQFVDVPRSHVFAAEIGWMATSGISRGWSDGTFRPDALITRDQMAAFMIRWMALTGRS</sequence>
<name>A0A291GVC8_9MICO</name>
<dbReference type="Pfam" id="PF00395">
    <property type="entry name" value="SLH"/>
    <property type="match status" value="2"/>
</dbReference>
<accession>A0A291GVC8</accession>
<dbReference type="EMBL" id="CP023564">
    <property type="protein sequence ID" value="ATG54160.1"/>
    <property type="molecule type" value="Genomic_DNA"/>
</dbReference>
<dbReference type="OrthoDB" id="514320at2"/>
<dbReference type="Proteomes" id="UP000217889">
    <property type="component" value="Chromosome"/>
</dbReference>
<dbReference type="CDD" id="cd06583">
    <property type="entry name" value="PGRP"/>
    <property type="match status" value="1"/>
</dbReference>
<comment type="similarity">
    <text evidence="1">Belongs to the N-acetylmuramoyl-L-alanine amidase 2 family.</text>
</comment>
<evidence type="ECO:0000256" key="1">
    <source>
        <dbReference type="ARBA" id="ARBA00007553"/>
    </source>
</evidence>
<dbReference type="InterPro" id="IPR006619">
    <property type="entry name" value="PGRP_domain_met/bac"/>
</dbReference>
<dbReference type="AlphaFoldDB" id="A0A291GVC8"/>
<dbReference type="GO" id="GO:0008270">
    <property type="term" value="F:zinc ion binding"/>
    <property type="evidence" value="ECO:0007669"/>
    <property type="project" value="InterPro"/>
</dbReference>
<proteinExistence type="inferred from homology"/>
<dbReference type="GO" id="GO:0008745">
    <property type="term" value="F:N-acetylmuramoyl-L-alanine amidase activity"/>
    <property type="evidence" value="ECO:0007669"/>
    <property type="project" value="InterPro"/>
</dbReference>
<feature type="domain" description="SLH" evidence="3">
    <location>
        <begin position="594"/>
        <end position="658"/>
    </location>
</feature>
<organism evidence="4 5">
    <name type="scientific">Brachybacterium ginsengisoli</name>
    <dbReference type="NCBI Taxonomy" id="1331682"/>
    <lineage>
        <taxon>Bacteria</taxon>
        <taxon>Bacillati</taxon>
        <taxon>Actinomycetota</taxon>
        <taxon>Actinomycetes</taxon>
        <taxon>Micrococcales</taxon>
        <taxon>Dermabacteraceae</taxon>
        <taxon>Brachybacterium</taxon>
    </lineage>
</organism>
<feature type="domain" description="SLH" evidence="3">
    <location>
        <begin position="659"/>
        <end position="718"/>
    </location>
</feature>
<evidence type="ECO:0000313" key="5">
    <source>
        <dbReference type="Proteomes" id="UP000217889"/>
    </source>
</evidence>
<protein>
    <recommendedName>
        <fullName evidence="3">SLH domain-containing protein</fullName>
    </recommendedName>
</protein>
<dbReference type="SMART" id="SM00701">
    <property type="entry name" value="PGRP"/>
    <property type="match status" value="1"/>
</dbReference>
<keyword evidence="5" id="KW-1185">Reference proteome</keyword>
<dbReference type="GO" id="GO:0009253">
    <property type="term" value="P:peptidoglycan catabolic process"/>
    <property type="evidence" value="ECO:0007669"/>
    <property type="project" value="InterPro"/>
</dbReference>
<dbReference type="Gene3D" id="3.40.80.10">
    <property type="entry name" value="Peptidoglycan recognition protein-like"/>
    <property type="match status" value="1"/>
</dbReference>
<reference evidence="4 5" key="1">
    <citation type="journal article" date="2014" name="Int. J. Syst. Evol. Microbiol.">
        <title>Brachybacterium ginsengisoli sp. nov., isolated from soil of a ginseng field.</title>
        <authorList>
            <person name="Hoang V.A."/>
            <person name="Kim Y.J."/>
            <person name="Nguyen N.L."/>
            <person name="Yang D.C."/>
        </authorList>
    </citation>
    <scope>NUCLEOTIDE SEQUENCE [LARGE SCALE GENOMIC DNA]</scope>
    <source>
        <strain evidence="4 5">DCY80</strain>
    </source>
</reference>
<dbReference type="InterPro" id="IPR001119">
    <property type="entry name" value="SLH_dom"/>
</dbReference>
<evidence type="ECO:0000259" key="3">
    <source>
        <dbReference type="PROSITE" id="PS51272"/>
    </source>
</evidence>
<dbReference type="PROSITE" id="PS51272">
    <property type="entry name" value="SLH"/>
    <property type="match status" value="3"/>
</dbReference>
<dbReference type="SUPFAM" id="SSF55846">
    <property type="entry name" value="N-acetylmuramoyl-L-alanine amidase-like"/>
    <property type="match status" value="1"/>
</dbReference>
<feature type="region of interest" description="Disordered" evidence="2">
    <location>
        <begin position="1"/>
        <end position="33"/>
    </location>
</feature>
<dbReference type="KEGG" id="bgg:CFK41_04735"/>
<gene>
    <name evidence="4" type="ORF">CFK41_04735</name>
</gene>
<dbReference type="InterPro" id="IPR036505">
    <property type="entry name" value="Amidase/PGRP_sf"/>
</dbReference>
<dbReference type="Pfam" id="PF01510">
    <property type="entry name" value="Amidase_2"/>
    <property type="match status" value="1"/>
</dbReference>